<dbReference type="InterPro" id="IPR036411">
    <property type="entry name" value="TorD-like_sf"/>
</dbReference>
<dbReference type="PANTHER" id="PTHR34227:SF1">
    <property type="entry name" value="DIMETHYL SULFOXIDE REDUCTASE CHAPERONE-RELATED"/>
    <property type="match status" value="1"/>
</dbReference>
<dbReference type="SUPFAM" id="SSF89155">
    <property type="entry name" value="TorD-like"/>
    <property type="match status" value="1"/>
</dbReference>
<dbReference type="RefSeq" id="WP_069365466.1">
    <property type="nucleotide sequence ID" value="NZ_CP012502.1"/>
</dbReference>
<dbReference type="AlphaFoldDB" id="A0A1D7QWW2"/>
<dbReference type="Proteomes" id="UP000094463">
    <property type="component" value="Chromosome"/>
</dbReference>
<dbReference type="Gene3D" id="1.10.3480.10">
    <property type="entry name" value="TorD-like"/>
    <property type="match status" value="1"/>
</dbReference>
<evidence type="ECO:0000313" key="3">
    <source>
        <dbReference type="Proteomes" id="UP000094463"/>
    </source>
</evidence>
<evidence type="ECO:0000313" key="2">
    <source>
        <dbReference type="EMBL" id="AOM83491.1"/>
    </source>
</evidence>
<protein>
    <submittedName>
        <fullName evidence="2">Putative oxidoreductase, TorD-like protein</fullName>
    </submittedName>
</protein>
<name>A0A1D7QWW2_9BACI</name>
<reference evidence="2 3" key="1">
    <citation type="submission" date="2015-08" db="EMBL/GenBank/DDBJ databases">
        <title>The complete genome sequence of Bacillus beveridgei MLTeJB.</title>
        <authorList>
            <person name="Hanson T.E."/>
            <person name="Mesa C."/>
            <person name="Basesman S.M."/>
            <person name="Oremland R.S."/>
        </authorList>
    </citation>
    <scope>NUCLEOTIDE SEQUENCE [LARGE SCALE GENOMIC DNA]</scope>
    <source>
        <strain evidence="2 3">MLTeJB</strain>
    </source>
</reference>
<accession>A0A1D7QWW2</accession>
<dbReference type="KEGG" id="bbev:BBEV_2133"/>
<proteinExistence type="predicted"/>
<organism evidence="2 3">
    <name type="scientific">Salisediminibacterium beveridgei</name>
    <dbReference type="NCBI Taxonomy" id="632773"/>
    <lineage>
        <taxon>Bacteria</taxon>
        <taxon>Bacillati</taxon>
        <taxon>Bacillota</taxon>
        <taxon>Bacilli</taxon>
        <taxon>Bacillales</taxon>
        <taxon>Bacillaceae</taxon>
        <taxon>Salisediminibacterium</taxon>
    </lineage>
</organism>
<evidence type="ECO:0000256" key="1">
    <source>
        <dbReference type="ARBA" id="ARBA00023186"/>
    </source>
</evidence>
<keyword evidence="3" id="KW-1185">Reference proteome</keyword>
<dbReference type="PANTHER" id="PTHR34227">
    <property type="entry name" value="CHAPERONE PROTEIN YCDY"/>
    <property type="match status" value="1"/>
</dbReference>
<dbReference type="STRING" id="632773.BBEV_2133"/>
<dbReference type="OrthoDB" id="9795302at2"/>
<dbReference type="InterPro" id="IPR020945">
    <property type="entry name" value="DMSO/NO3_reduct_chaperone"/>
</dbReference>
<dbReference type="Pfam" id="PF02613">
    <property type="entry name" value="Nitrate_red_del"/>
    <property type="match status" value="1"/>
</dbReference>
<keyword evidence="1" id="KW-0143">Chaperone</keyword>
<gene>
    <name evidence="2" type="primary">dmsD</name>
    <name evidence="2" type="ORF">BBEV_2133</name>
</gene>
<dbReference type="EMBL" id="CP012502">
    <property type="protein sequence ID" value="AOM83491.1"/>
    <property type="molecule type" value="Genomic_DNA"/>
</dbReference>
<dbReference type="InterPro" id="IPR050289">
    <property type="entry name" value="TorD/DmsD_chaperones"/>
</dbReference>
<sequence length="207" mass="24372">MSTAELGEFHYKANLFKVMSELYKEPGTDLLGYMDYLIEALEELHPALALKAEDLANELEKYPLTSNENKLVIDYAKLFVGPFDMKAPPYGSVYLDEGRRLMGDSTKAVEKFYGNSGVEKLNVFHQPADHITVEFEFLYFLYFKYVETGELKYLELMQRFIGEFLMPWVYKFTKKIRENANEPFYVKLARFTEEVIEWEARQFEHQT</sequence>